<sequence>MRRTLIPLLTVAFLATAGSLEAQTLKIGYIQSQEILAAHPGTAEAQAQLEQEGQAAEEEMQRIQTELQNMQQQLQQQSLTLSPEAKANREAQLQQRLVEAEQRAQQMQAALQQRQAELIQPIMEEVTAVIEAIREEGNYSLILDAGAGSIISADPALDLTQEVISRLESGSGANPGGK</sequence>
<evidence type="ECO:0000256" key="1">
    <source>
        <dbReference type="ARBA" id="ARBA00009091"/>
    </source>
</evidence>
<dbReference type="AlphaFoldDB" id="A0A381QJI3"/>
<evidence type="ECO:0000313" key="4">
    <source>
        <dbReference type="EMBL" id="SUZ79496.1"/>
    </source>
</evidence>
<accession>A0A381QJI3</accession>
<comment type="similarity">
    <text evidence="1">Belongs to the Skp family.</text>
</comment>
<dbReference type="PANTHER" id="PTHR35089">
    <property type="entry name" value="CHAPERONE PROTEIN SKP"/>
    <property type="match status" value="1"/>
</dbReference>
<dbReference type="GO" id="GO:0050821">
    <property type="term" value="P:protein stabilization"/>
    <property type="evidence" value="ECO:0007669"/>
    <property type="project" value="TreeGrafter"/>
</dbReference>
<dbReference type="SUPFAM" id="SSF111384">
    <property type="entry name" value="OmpH-like"/>
    <property type="match status" value="1"/>
</dbReference>
<protein>
    <recommendedName>
        <fullName evidence="5">OmpH family outer membrane protein</fullName>
    </recommendedName>
</protein>
<dbReference type="Gene3D" id="3.30.910.20">
    <property type="entry name" value="Skp domain"/>
    <property type="match status" value="1"/>
</dbReference>
<dbReference type="GO" id="GO:0005829">
    <property type="term" value="C:cytosol"/>
    <property type="evidence" value="ECO:0007669"/>
    <property type="project" value="TreeGrafter"/>
</dbReference>
<dbReference type="InterPro" id="IPR005632">
    <property type="entry name" value="Chaperone_Skp"/>
</dbReference>
<evidence type="ECO:0000256" key="3">
    <source>
        <dbReference type="SAM" id="Coils"/>
    </source>
</evidence>
<proteinExistence type="inferred from homology"/>
<organism evidence="4">
    <name type="scientific">marine metagenome</name>
    <dbReference type="NCBI Taxonomy" id="408172"/>
    <lineage>
        <taxon>unclassified sequences</taxon>
        <taxon>metagenomes</taxon>
        <taxon>ecological metagenomes</taxon>
    </lineage>
</organism>
<dbReference type="InterPro" id="IPR024930">
    <property type="entry name" value="Skp_dom_sf"/>
</dbReference>
<keyword evidence="3" id="KW-0175">Coiled coil</keyword>
<reference evidence="4" key="1">
    <citation type="submission" date="2018-05" db="EMBL/GenBank/DDBJ databases">
        <authorList>
            <person name="Lanie J.A."/>
            <person name="Ng W.-L."/>
            <person name="Kazmierczak K.M."/>
            <person name="Andrzejewski T.M."/>
            <person name="Davidsen T.M."/>
            <person name="Wayne K.J."/>
            <person name="Tettelin H."/>
            <person name="Glass J.I."/>
            <person name="Rusch D."/>
            <person name="Podicherti R."/>
            <person name="Tsui H.-C.T."/>
            <person name="Winkler M.E."/>
        </authorList>
    </citation>
    <scope>NUCLEOTIDE SEQUENCE</scope>
</reference>
<keyword evidence="2" id="KW-0732">Signal</keyword>
<evidence type="ECO:0008006" key="5">
    <source>
        <dbReference type="Google" id="ProtNLM"/>
    </source>
</evidence>
<feature type="coiled-coil region" evidence="3">
    <location>
        <begin position="46"/>
        <end position="117"/>
    </location>
</feature>
<dbReference type="SMART" id="SM00935">
    <property type="entry name" value="OmpH"/>
    <property type="match status" value="1"/>
</dbReference>
<dbReference type="GO" id="GO:0051082">
    <property type="term" value="F:unfolded protein binding"/>
    <property type="evidence" value="ECO:0007669"/>
    <property type="project" value="InterPro"/>
</dbReference>
<gene>
    <name evidence="4" type="ORF">METZ01_LOCUS32350</name>
</gene>
<dbReference type="Pfam" id="PF03938">
    <property type="entry name" value="OmpH"/>
    <property type="match status" value="1"/>
</dbReference>
<dbReference type="EMBL" id="UINC01001389">
    <property type="protein sequence ID" value="SUZ79496.1"/>
    <property type="molecule type" value="Genomic_DNA"/>
</dbReference>
<dbReference type="PANTHER" id="PTHR35089:SF1">
    <property type="entry name" value="CHAPERONE PROTEIN SKP"/>
    <property type="match status" value="1"/>
</dbReference>
<evidence type="ECO:0000256" key="2">
    <source>
        <dbReference type="ARBA" id="ARBA00022729"/>
    </source>
</evidence>
<name>A0A381QJI3_9ZZZZ</name>